<dbReference type="AlphaFoldDB" id="A0A395J1D2"/>
<dbReference type="EMBL" id="QKRW01000010">
    <property type="protein sequence ID" value="RAL65503.1"/>
    <property type="molecule type" value="Genomic_DNA"/>
</dbReference>
<keyword evidence="2" id="KW-1185">Reference proteome</keyword>
<evidence type="ECO:0000313" key="2">
    <source>
        <dbReference type="Proteomes" id="UP000249056"/>
    </source>
</evidence>
<name>A0A395J1D2_9HELO</name>
<reference evidence="1 2" key="1">
    <citation type="submission" date="2018-06" db="EMBL/GenBank/DDBJ databases">
        <title>Genome Sequence of the Brown Rot Fungal Pathogen Monilinia fructigena.</title>
        <authorList>
            <person name="Landi L."/>
            <person name="De Miccolis Angelini R.M."/>
            <person name="Pollastro S."/>
            <person name="Abate D."/>
            <person name="Faretra F."/>
            <person name="Romanazzi G."/>
        </authorList>
    </citation>
    <scope>NUCLEOTIDE SEQUENCE [LARGE SCALE GENOMIC DNA]</scope>
    <source>
        <strain evidence="1 2">Mfrg269</strain>
    </source>
</reference>
<proteinExistence type="predicted"/>
<accession>A0A395J1D2</accession>
<sequence>MYQRINDIVDQPEVWSRDAEATVEPQKYLSSSHHLSSGILITQHTHFFPAQKFFTPDATTPIIHPGLITQSIEYFHGDIYVLDFKRPDSIFISIGRLIHLSINQSTIQPEGDLIQILKIRRLPFPNFFRSNILTY</sequence>
<dbReference type="Proteomes" id="UP000249056">
    <property type="component" value="Unassembled WGS sequence"/>
</dbReference>
<evidence type="ECO:0000313" key="1">
    <source>
        <dbReference type="EMBL" id="RAL65503.1"/>
    </source>
</evidence>
<protein>
    <submittedName>
        <fullName evidence="1">Uncharacterized protein</fullName>
    </submittedName>
</protein>
<gene>
    <name evidence="1" type="ORF">DID88_001069</name>
</gene>
<comment type="caution">
    <text evidence="1">The sequence shown here is derived from an EMBL/GenBank/DDBJ whole genome shotgun (WGS) entry which is preliminary data.</text>
</comment>
<organism evidence="1 2">
    <name type="scientific">Monilinia fructigena</name>
    <dbReference type="NCBI Taxonomy" id="38457"/>
    <lineage>
        <taxon>Eukaryota</taxon>
        <taxon>Fungi</taxon>
        <taxon>Dikarya</taxon>
        <taxon>Ascomycota</taxon>
        <taxon>Pezizomycotina</taxon>
        <taxon>Leotiomycetes</taxon>
        <taxon>Helotiales</taxon>
        <taxon>Sclerotiniaceae</taxon>
        <taxon>Monilinia</taxon>
    </lineage>
</organism>